<dbReference type="Proteomes" id="UP001244207">
    <property type="component" value="Unassembled WGS sequence"/>
</dbReference>
<protein>
    <submittedName>
        <fullName evidence="2">Uncharacterized protein</fullName>
    </submittedName>
</protein>
<feature type="compositionally biased region" description="Polar residues" evidence="1">
    <location>
        <begin position="35"/>
        <end position="55"/>
    </location>
</feature>
<evidence type="ECO:0000313" key="2">
    <source>
        <dbReference type="EMBL" id="KAK1726674.1"/>
    </source>
</evidence>
<gene>
    <name evidence="2" type="ORF">BDZ83DRAFT_249698</name>
</gene>
<dbReference type="EMBL" id="JAHMHS010000030">
    <property type="protein sequence ID" value="KAK1726674.1"/>
    <property type="molecule type" value="Genomic_DNA"/>
</dbReference>
<feature type="compositionally biased region" description="Polar residues" evidence="1">
    <location>
        <begin position="8"/>
        <end position="19"/>
    </location>
</feature>
<sequence length="76" mass="8278">MNRLPDSPAQTQKLGTNTPVGRGQIDLSAPKVETSGISNQRPPTYSPGTPLQQPPNIEHQRQLPRITPINSDHQAC</sequence>
<name>A0AAD8XG46_GLOAC</name>
<organism evidence="2 3">
    <name type="scientific">Glomerella acutata</name>
    <name type="common">Colletotrichum acutatum</name>
    <dbReference type="NCBI Taxonomy" id="27357"/>
    <lineage>
        <taxon>Eukaryota</taxon>
        <taxon>Fungi</taxon>
        <taxon>Dikarya</taxon>
        <taxon>Ascomycota</taxon>
        <taxon>Pezizomycotina</taxon>
        <taxon>Sordariomycetes</taxon>
        <taxon>Hypocreomycetidae</taxon>
        <taxon>Glomerellales</taxon>
        <taxon>Glomerellaceae</taxon>
        <taxon>Colletotrichum</taxon>
        <taxon>Colletotrichum acutatum species complex</taxon>
    </lineage>
</organism>
<evidence type="ECO:0000313" key="3">
    <source>
        <dbReference type="Proteomes" id="UP001244207"/>
    </source>
</evidence>
<accession>A0AAD8XG46</accession>
<comment type="caution">
    <text evidence="2">The sequence shown here is derived from an EMBL/GenBank/DDBJ whole genome shotgun (WGS) entry which is preliminary data.</text>
</comment>
<keyword evidence="3" id="KW-1185">Reference proteome</keyword>
<feature type="region of interest" description="Disordered" evidence="1">
    <location>
        <begin position="1"/>
        <end position="76"/>
    </location>
</feature>
<dbReference type="AlphaFoldDB" id="A0AAD8XG46"/>
<proteinExistence type="predicted"/>
<reference evidence="2" key="1">
    <citation type="submission" date="2021-12" db="EMBL/GenBank/DDBJ databases">
        <title>Comparative genomics, transcriptomics and evolutionary studies reveal genomic signatures of adaptation to plant cell wall in hemibiotrophic fungi.</title>
        <authorList>
            <consortium name="DOE Joint Genome Institute"/>
            <person name="Baroncelli R."/>
            <person name="Diaz J.F."/>
            <person name="Benocci T."/>
            <person name="Peng M."/>
            <person name="Battaglia E."/>
            <person name="Haridas S."/>
            <person name="Andreopoulos W."/>
            <person name="Labutti K."/>
            <person name="Pangilinan J."/>
            <person name="Floch G.L."/>
            <person name="Makela M.R."/>
            <person name="Henrissat B."/>
            <person name="Grigoriev I.V."/>
            <person name="Crouch J.A."/>
            <person name="De Vries R.P."/>
            <person name="Sukno S.A."/>
            <person name="Thon M.R."/>
        </authorList>
    </citation>
    <scope>NUCLEOTIDE SEQUENCE</scope>
    <source>
        <strain evidence="2">CBS 112980</strain>
    </source>
</reference>
<evidence type="ECO:0000256" key="1">
    <source>
        <dbReference type="SAM" id="MobiDB-lite"/>
    </source>
</evidence>
<dbReference type="GeneID" id="85385821"/>
<dbReference type="RefSeq" id="XP_060366729.1">
    <property type="nucleotide sequence ID" value="XM_060501922.1"/>
</dbReference>